<evidence type="ECO:0000313" key="1">
    <source>
        <dbReference type="EMBL" id="MYL65804.1"/>
    </source>
</evidence>
<dbReference type="InterPro" id="IPR026838">
    <property type="entry name" value="YheC/D"/>
</dbReference>
<dbReference type="EMBL" id="WMEY01000010">
    <property type="protein sequence ID" value="MYL65804.1"/>
    <property type="molecule type" value="Genomic_DNA"/>
</dbReference>
<dbReference type="Pfam" id="PF14398">
    <property type="entry name" value="ATPgrasp_YheCD"/>
    <property type="match status" value="1"/>
</dbReference>
<dbReference type="Proteomes" id="UP000447833">
    <property type="component" value="Unassembled WGS sequence"/>
</dbReference>
<organism evidence="1 2">
    <name type="scientific">Guptibacillus hwajinpoensis</name>
    <dbReference type="NCBI Taxonomy" id="208199"/>
    <lineage>
        <taxon>Bacteria</taxon>
        <taxon>Bacillati</taxon>
        <taxon>Bacillota</taxon>
        <taxon>Bacilli</taxon>
        <taxon>Bacillales</taxon>
        <taxon>Guptibacillaceae</taxon>
        <taxon>Guptibacillus</taxon>
    </lineage>
</organism>
<dbReference type="SUPFAM" id="SSF56059">
    <property type="entry name" value="Glutathione synthetase ATP-binding domain-like"/>
    <property type="match status" value="1"/>
</dbReference>
<protein>
    <recommendedName>
        <fullName evidence="3">YheC/YheD family protein</fullName>
    </recommendedName>
</protein>
<evidence type="ECO:0008006" key="3">
    <source>
        <dbReference type="Google" id="ProtNLM"/>
    </source>
</evidence>
<name>A0A845F508_9BACL</name>
<reference evidence="1 2" key="1">
    <citation type="submission" date="2019-11" db="EMBL/GenBank/DDBJ databases">
        <title>Genome sequences of 17 halophilic strains isolated from different environments.</title>
        <authorList>
            <person name="Furrow R.E."/>
        </authorList>
    </citation>
    <scope>NUCLEOTIDE SEQUENCE [LARGE SCALE GENOMIC DNA]</scope>
    <source>
        <strain evidence="1 2">22506_14_FS</strain>
    </source>
</reference>
<sequence length="362" mass="41582">MKSFGILQHSLQHEKDYVSKLSEAGIALGFNVYRFSPNQHSSHHLRGVKYEPLKKDWVETDFKVPEFIYDRCFHNGGTTKKEAAFIKWLKTKSHATFLGHGLPGKWEIYKQLKKSPLLNRHMPQSIKLHPHTCAKVLSDLLTEHGKLILKPIIGSQGNGIMLLTQNQDKIGVQINHNGRIFHHTYDKTSSLLKMIRNILKQRDYIAQQWLSLLDQNHRPFDRRVVMKKTSYTTWEEIGRATRVGNPESFVSNLHSGGTIETDQQLLMPESVFHQAEPIISRLSHCVASTLEETFSPLFELGLDFGIDRSGKVWLLEANSKPGHKAIRSHHDYYTIPFYYCHSLISEKKGVNCYECHSSIKKG</sequence>
<gene>
    <name evidence="1" type="ORF">GLW07_20790</name>
</gene>
<comment type="caution">
    <text evidence="1">The sequence shown here is derived from an EMBL/GenBank/DDBJ whole genome shotgun (WGS) entry which is preliminary data.</text>
</comment>
<proteinExistence type="predicted"/>
<accession>A0A845F508</accession>
<dbReference type="AlphaFoldDB" id="A0A845F508"/>
<dbReference type="Gene3D" id="3.30.470.20">
    <property type="entry name" value="ATP-grasp fold, B domain"/>
    <property type="match status" value="1"/>
</dbReference>
<evidence type="ECO:0000313" key="2">
    <source>
        <dbReference type="Proteomes" id="UP000447833"/>
    </source>
</evidence>
<dbReference type="RefSeq" id="WP_160921469.1">
    <property type="nucleotide sequence ID" value="NZ_WMEY01000010.1"/>
</dbReference>